<keyword evidence="2" id="KW-1185">Reference proteome</keyword>
<evidence type="ECO:0000313" key="2">
    <source>
        <dbReference type="Proteomes" id="UP000222564"/>
    </source>
</evidence>
<name>A0A2C6MIN7_9FIRM</name>
<sequence length="41" mass="4439">MRIYKKIITGILTGYLSLALATGALAEQKVNVGLLFVLAFK</sequence>
<dbReference type="EMBL" id="AWQQ01000017">
    <property type="protein sequence ID" value="PHJ39675.1"/>
    <property type="molecule type" value="Genomic_DNA"/>
</dbReference>
<protein>
    <submittedName>
        <fullName evidence="1">Uncharacterized protein</fullName>
    </submittedName>
</protein>
<reference evidence="1 2" key="1">
    <citation type="submission" date="2013-09" db="EMBL/GenBank/DDBJ databases">
        <title>Biodegradation of hydrocarbons in the deep terrestrial subsurface : characterization of a microbial consortium composed of two Desulfotomaculum species originating from a deep geological formation.</title>
        <authorList>
            <person name="Aullo T."/>
            <person name="Berlendis S."/>
            <person name="Lascourreges J.-F."/>
            <person name="Dessort D."/>
            <person name="Saint-Laurent S."/>
            <person name="Schraauwers B."/>
            <person name="Mas J."/>
            <person name="Magot M."/>
            <person name="Ranchou-Peyruse A."/>
        </authorList>
    </citation>
    <scope>NUCLEOTIDE SEQUENCE [LARGE SCALE GENOMIC DNA]</scope>
    <source>
        <strain evidence="1 2">Bs107</strain>
    </source>
</reference>
<gene>
    <name evidence="1" type="ORF">P378_02765</name>
</gene>
<dbReference type="RefSeq" id="WP_274378623.1">
    <property type="nucleotide sequence ID" value="NZ_AWQQ01000017.1"/>
</dbReference>
<dbReference type="Proteomes" id="UP000222564">
    <property type="component" value="Unassembled WGS sequence"/>
</dbReference>
<proteinExistence type="predicted"/>
<evidence type="ECO:0000313" key="1">
    <source>
        <dbReference type="EMBL" id="PHJ39675.1"/>
    </source>
</evidence>
<dbReference type="AlphaFoldDB" id="A0A2C6MIN7"/>
<comment type="caution">
    <text evidence="1">The sequence shown here is derived from an EMBL/GenBank/DDBJ whole genome shotgun (WGS) entry which is preliminary data.</text>
</comment>
<organism evidence="1 2">
    <name type="scientific">Desulforamulus profundi</name>
    <dbReference type="NCBI Taxonomy" id="1383067"/>
    <lineage>
        <taxon>Bacteria</taxon>
        <taxon>Bacillati</taxon>
        <taxon>Bacillota</taxon>
        <taxon>Clostridia</taxon>
        <taxon>Eubacteriales</taxon>
        <taxon>Peptococcaceae</taxon>
        <taxon>Desulforamulus</taxon>
    </lineage>
</organism>
<accession>A0A2C6MIN7</accession>